<keyword evidence="3" id="KW-1185">Reference proteome</keyword>
<evidence type="ECO:0000313" key="2">
    <source>
        <dbReference type="EMBL" id="CAD5223477.1"/>
    </source>
</evidence>
<dbReference type="OrthoDB" id="10550408at2759"/>
<dbReference type="Proteomes" id="UP000614601">
    <property type="component" value="Unassembled WGS sequence"/>
</dbReference>
<reference evidence="2" key="1">
    <citation type="submission" date="2020-09" db="EMBL/GenBank/DDBJ databases">
        <authorList>
            <person name="Kikuchi T."/>
        </authorList>
    </citation>
    <scope>NUCLEOTIDE SEQUENCE</scope>
    <source>
        <strain evidence="2">SH1</strain>
    </source>
</reference>
<dbReference type="EMBL" id="CAJFDH010000005">
    <property type="protein sequence ID" value="CAD5223477.1"/>
    <property type="molecule type" value="Genomic_DNA"/>
</dbReference>
<name>A0A811L5T1_9BILA</name>
<evidence type="ECO:0000256" key="1">
    <source>
        <dbReference type="SAM" id="Phobius"/>
    </source>
</evidence>
<feature type="transmembrane region" description="Helical" evidence="1">
    <location>
        <begin position="44"/>
        <end position="71"/>
    </location>
</feature>
<protein>
    <submittedName>
        <fullName evidence="2">Uncharacterized protein</fullName>
    </submittedName>
</protein>
<gene>
    <name evidence="2" type="ORF">BOKJ2_LOCUS10247</name>
</gene>
<organism evidence="2 3">
    <name type="scientific">Bursaphelenchus okinawaensis</name>
    <dbReference type="NCBI Taxonomy" id="465554"/>
    <lineage>
        <taxon>Eukaryota</taxon>
        <taxon>Metazoa</taxon>
        <taxon>Ecdysozoa</taxon>
        <taxon>Nematoda</taxon>
        <taxon>Chromadorea</taxon>
        <taxon>Rhabditida</taxon>
        <taxon>Tylenchina</taxon>
        <taxon>Tylenchomorpha</taxon>
        <taxon>Aphelenchoidea</taxon>
        <taxon>Aphelenchoididae</taxon>
        <taxon>Bursaphelenchus</taxon>
    </lineage>
</organism>
<keyword evidence="1" id="KW-0472">Membrane</keyword>
<dbReference type="AlphaFoldDB" id="A0A811L5T1"/>
<dbReference type="EMBL" id="CAJFCW020000005">
    <property type="protein sequence ID" value="CAG9117980.1"/>
    <property type="molecule type" value="Genomic_DNA"/>
</dbReference>
<keyword evidence="1" id="KW-1133">Transmembrane helix</keyword>
<keyword evidence="1" id="KW-0812">Transmembrane</keyword>
<proteinExistence type="predicted"/>
<sequence>MSEGDSNSTFTLESLKQLRIGKTVLLAITDVNTETRNIVNLLDLIIDIVICVVYGLAVLCCLLILILFVIYQRQRRKDKYSEWLEKEQDLEHKLDIA</sequence>
<dbReference type="Proteomes" id="UP000783686">
    <property type="component" value="Unassembled WGS sequence"/>
</dbReference>
<accession>A0A811L5T1</accession>
<comment type="caution">
    <text evidence="2">The sequence shown here is derived from an EMBL/GenBank/DDBJ whole genome shotgun (WGS) entry which is preliminary data.</text>
</comment>
<evidence type="ECO:0000313" key="3">
    <source>
        <dbReference type="Proteomes" id="UP000614601"/>
    </source>
</evidence>